<dbReference type="OrthoDB" id="5146249at2"/>
<accession>A0A0L6CER7</accession>
<proteinExistence type="predicted"/>
<evidence type="ECO:0008006" key="5">
    <source>
        <dbReference type="Google" id="ProtNLM"/>
    </source>
</evidence>
<dbReference type="STRING" id="1631356.VV01_03205"/>
<feature type="compositionally biased region" description="Low complexity" evidence="1">
    <location>
        <begin position="30"/>
        <end position="67"/>
    </location>
</feature>
<dbReference type="Proteomes" id="UP000037397">
    <property type="component" value="Unassembled WGS sequence"/>
</dbReference>
<keyword evidence="2" id="KW-0732">Signal</keyword>
<feature type="compositionally biased region" description="Basic and acidic residues" evidence="1">
    <location>
        <begin position="78"/>
        <end position="89"/>
    </location>
</feature>
<feature type="signal peptide" evidence="2">
    <location>
        <begin position="1"/>
        <end position="25"/>
    </location>
</feature>
<sequence>MRTHRRAIALPAIALAAALSMTACNEEMDAPPAADPTATSSATQAPSTEQPTSPETSSPAASPESTTDGGSATAAPRSSREDASDKSGLDAEASAIPAGPVTDITIKKLGGYSKAQGQYGTFYAVLDVNSSARGLVKLEYVLLDASGKELKTVKDNMAVGGTAHELKITRATGQLPPPSEGKVAKVRLRITENDANSYATVTSIDQITPGYDSTMKTATVSGRYKTDGKGSVTTLNAICSDGAGTVVAGNSAVDRINAPTWTPFKVTLFDAPPSFHATKCYVGS</sequence>
<dbReference type="AlphaFoldDB" id="A0A0L6CER7"/>
<name>A0A0L6CER7_9MICO</name>
<evidence type="ECO:0000313" key="4">
    <source>
        <dbReference type="Proteomes" id="UP000037397"/>
    </source>
</evidence>
<feature type="chain" id="PRO_5039582571" description="Lipoprotein" evidence="2">
    <location>
        <begin position="26"/>
        <end position="284"/>
    </location>
</feature>
<dbReference type="PROSITE" id="PS51257">
    <property type="entry name" value="PROKAR_LIPOPROTEIN"/>
    <property type="match status" value="1"/>
</dbReference>
<dbReference type="EMBL" id="LAIR01000002">
    <property type="protein sequence ID" value="KNX36371.1"/>
    <property type="molecule type" value="Genomic_DNA"/>
</dbReference>
<evidence type="ECO:0000313" key="3">
    <source>
        <dbReference type="EMBL" id="KNX36371.1"/>
    </source>
</evidence>
<comment type="caution">
    <text evidence="3">The sequence shown here is derived from an EMBL/GenBank/DDBJ whole genome shotgun (WGS) entry which is preliminary data.</text>
</comment>
<evidence type="ECO:0000256" key="2">
    <source>
        <dbReference type="SAM" id="SignalP"/>
    </source>
</evidence>
<gene>
    <name evidence="3" type="ORF">VV01_03205</name>
</gene>
<evidence type="ECO:0000256" key="1">
    <source>
        <dbReference type="SAM" id="MobiDB-lite"/>
    </source>
</evidence>
<organism evidence="3 4">
    <name type="scientific">Luteipulveratus halotolerans</name>
    <dbReference type="NCBI Taxonomy" id="1631356"/>
    <lineage>
        <taxon>Bacteria</taxon>
        <taxon>Bacillati</taxon>
        <taxon>Actinomycetota</taxon>
        <taxon>Actinomycetes</taxon>
        <taxon>Micrococcales</taxon>
        <taxon>Dermacoccaceae</taxon>
        <taxon>Luteipulveratus</taxon>
    </lineage>
</organism>
<keyword evidence="4" id="KW-1185">Reference proteome</keyword>
<dbReference type="RefSeq" id="WP_050668623.1">
    <property type="nucleotide sequence ID" value="NZ_LAIR01000002.1"/>
</dbReference>
<feature type="region of interest" description="Disordered" evidence="1">
    <location>
        <begin position="27"/>
        <end position="94"/>
    </location>
</feature>
<protein>
    <recommendedName>
        <fullName evidence="5">Lipoprotein</fullName>
    </recommendedName>
</protein>
<reference evidence="4" key="1">
    <citation type="submission" date="2015-03" db="EMBL/GenBank/DDBJ databases">
        <title>Luteipulveratus halotolerans sp. nov., a novel actinobacterium (Dermacoccaceae) from Sarawak, Malaysia.</title>
        <authorList>
            <person name="Juboi H."/>
            <person name="Basik A."/>
            <person name="Shamsul S.S."/>
            <person name="Arnold P."/>
            <person name="Schmitt E.K."/>
            <person name="Sanglier J.-J."/>
            <person name="Yeo T."/>
        </authorList>
    </citation>
    <scope>NUCLEOTIDE SEQUENCE [LARGE SCALE GENOMIC DNA]</scope>
    <source>
        <strain evidence="4">C296001</strain>
    </source>
</reference>